<dbReference type="RefSeq" id="WP_183854325.1">
    <property type="nucleotide sequence ID" value="NZ_JACHOO010000003.1"/>
</dbReference>
<dbReference type="AlphaFoldDB" id="A0A7W9FKC0"/>
<keyword evidence="1" id="KW-0472">Membrane</keyword>
<gene>
    <name evidence="2" type="ORF">GGQ63_001540</name>
</gene>
<organism evidence="2 3">
    <name type="scientific">Prosthecomicrobium pneumaticum</name>
    <dbReference type="NCBI Taxonomy" id="81895"/>
    <lineage>
        <taxon>Bacteria</taxon>
        <taxon>Pseudomonadati</taxon>
        <taxon>Pseudomonadota</taxon>
        <taxon>Alphaproteobacteria</taxon>
        <taxon>Hyphomicrobiales</taxon>
        <taxon>Kaistiaceae</taxon>
        <taxon>Prosthecomicrobium</taxon>
    </lineage>
</organism>
<accession>A0A7W9FKC0</accession>
<sequence>MPTLFRFLSICAVLTVSGFALVFSLAHFVRPNEREMTVRVSTERLLQAPTQE</sequence>
<evidence type="ECO:0000313" key="2">
    <source>
        <dbReference type="EMBL" id="MBB5752486.1"/>
    </source>
</evidence>
<keyword evidence="1" id="KW-1133">Transmembrane helix</keyword>
<evidence type="ECO:0008006" key="4">
    <source>
        <dbReference type="Google" id="ProtNLM"/>
    </source>
</evidence>
<keyword evidence="3" id="KW-1185">Reference proteome</keyword>
<dbReference type="Proteomes" id="UP000523821">
    <property type="component" value="Unassembled WGS sequence"/>
</dbReference>
<proteinExistence type="predicted"/>
<protein>
    <recommendedName>
        <fullName evidence="4">Histidine kinase</fullName>
    </recommendedName>
</protein>
<keyword evidence="1" id="KW-0812">Transmembrane</keyword>
<evidence type="ECO:0000256" key="1">
    <source>
        <dbReference type="SAM" id="Phobius"/>
    </source>
</evidence>
<dbReference type="EMBL" id="JACHOO010000003">
    <property type="protein sequence ID" value="MBB5752486.1"/>
    <property type="molecule type" value="Genomic_DNA"/>
</dbReference>
<feature type="transmembrane region" description="Helical" evidence="1">
    <location>
        <begin position="6"/>
        <end position="29"/>
    </location>
</feature>
<comment type="caution">
    <text evidence="2">The sequence shown here is derived from an EMBL/GenBank/DDBJ whole genome shotgun (WGS) entry which is preliminary data.</text>
</comment>
<name>A0A7W9FKC0_9HYPH</name>
<reference evidence="2 3" key="1">
    <citation type="submission" date="2020-08" db="EMBL/GenBank/DDBJ databases">
        <title>Genomic Encyclopedia of Type Strains, Phase IV (KMG-IV): sequencing the most valuable type-strain genomes for metagenomic binning, comparative biology and taxonomic classification.</title>
        <authorList>
            <person name="Goeker M."/>
        </authorList>
    </citation>
    <scope>NUCLEOTIDE SEQUENCE [LARGE SCALE GENOMIC DNA]</scope>
    <source>
        <strain evidence="2 3">DSM 16268</strain>
    </source>
</reference>
<evidence type="ECO:0000313" key="3">
    <source>
        <dbReference type="Proteomes" id="UP000523821"/>
    </source>
</evidence>